<dbReference type="Proteomes" id="UP001497453">
    <property type="component" value="Chromosome 6"/>
</dbReference>
<reference evidence="20" key="1">
    <citation type="submission" date="2024-04" db="EMBL/GenBank/DDBJ databases">
        <authorList>
            <person name="Shaw F."/>
            <person name="Minotto A."/>
        </authorList>
    </citation>
    <scope>NUCLEOTIDE SEQUENCE [LARGE SCALE GENOMIC DNA]</scope>
</reference>
<keyword evidence="6 16" id="KW-0812">Transmembrane</keyword>
<evidence type="ECO:0000313" key="20">
    <source>
        <dbReference type="Proteomes" id="UP001497453"/>
    </source>
</evidence>
<dbReference type="PROSITE" id="PS51914">
    <property type="entry name" value="MRH"/>
    <property type="match status" value="1"/>
</dbReference>
<evidence type="ECO:0000256" key="14">
    <source>
        <dbReference type="ARBA" id="ARBA00023329"/>
    </source>
</evidence>
<evidence type="ECO:0000256" key="13">
    <source>
        <dbReference type="ARBA" id="ARBA00023157"/>
    </source>
</evidence>
<evidence type="ECO:0000256" key="7">
    <source>
        <dbReference type="ARBA" id="ARBA00022729"/>
    </source>
</evidence>
<organism evidence="19 20">
    <name type="scientific">Somion occarium</name>
    <dbReference type="NCBI Taxonomy" id="3059160"/>
    <lineage>
        <taxon>Eukaryota</taxon>
        <taxon>Fungi</taxon>
        <taxon>Dikarya</taxon>
        <taxon>Basidiomycota</taxon>
        <taxon>Agaricomycotina</taxon>
        <taxon>Agaricomycetes</taxon>
        <taxon>Polyporales</taxon>
        <taxon>Cerrenaceae</taxon>
        <taxon>Somion</taxon>
    </lineage>
</organism>
<feature type="domain" description="MRH" evidence="18">
    <location>
        <begin position="28"/>
        <end position="210"/>
    </location>
</feature>
<evidence type="ECO:0000256" key="10">
    <source>
        <dbReference type="ARBA" id="ARBA00023034"/>
    </source>
</evidence>
<keyword evidence="11" id="KW-0496">Mitochondrion</keyword>
<dbReference type="EMBL" id="OZ037949">
    <property type="protein sequence ID" value="CAL1711032.1"/>
    <property type="molecule type" value="Genomic_DNA"/>
</dbReference>
<evidence type="ECO:0000256" key="17">
    <source>
        <dbReference type="SAM" id="SignalP"/>
    </source>
</evidence>
<feature type="region of interest" description="Disordered" evidence="15">
    <location>
        <begin position="209"/>
        <end position="249"/>
    </location>
</feature>
<keyword evidence="13" id="KW-1015">Disulfide bond</keyword>
<sequence length="362" mass="41100">MIHVYVAFLLVFLVVLAAGNDDGGGLAKHCRFTIDGQSFDLCPIFDAREREDGWTVETERQTPPTITKTQYKFALDKPLKKDGTLPAHEQCPDGTWICMIMSNRRPHHESEPPRILQVIPVAGRVQQPDDQTRYTSGLNVSASLTDGRQKSRHKILKVRLHGGYYVDKAQAADFFFYCDHKATEPTLPTYFYNWFGTHAFSWRTKHACPIGPTNEPEEPQSPADEEEPPPPGDGENDLINIPSRTDRPSRSSLTILLSSTTMVLILIYFIYYPPRVLRRFISSYLKSRPSLLRFRVGERVLVRWAQEDLELQDDGEEDVMVNGGRDAESIFVVDDDEEEQIPLKPSPRKTKGKGHFGYGSMS</sequence>
<keyword evidence="10" id="KW-0333">Golgi apparatus</keyword>
<dbReference type="InterPro" id="IPR018939">
    <property type="entry name" value="Autophagy-rel_prot_27"/>
</dbReference>
<feature type="region of interest" description="Disordered" evidence="15">
    <location>
        <begin position="337"/>
        <end position="362"/>
    </location>
</feature>
<evidence type="ECO:0000256" key="16">
    <source>
        <dbReference type="SAM" id="Phobius"/>
    </source>
</evidence>
<evidence type="ECO:0000256" key="4">
    <source>
        <dbReference type="ARBA" id="ARBA00005363"/>
    </source>
</evidence>
<comment type="similarity">
    <text evidence="4">Belongs to the ATG27 family.</text>
</comment>
<evidence type="ECO:0000256" key="5">
    <source>
        <dbReference type="ARBA" id="ARBA00013776"/>
    </source>
</evidence>
<evidence type="ECO:0000256" key="1">
    <source>
        <dbReference type="ARBA" id="ARBA00004304"/>
    </source>
</evidence>
<evidence type="ECO:0000256" key="11">
    <source>
        <dbReference type="ARBA" id="ARBA00023128"/>
    </source>
</evidence>
<keyword evidence="7 17" id="KW-0732">Signal</keyword>
<keyword evidence="8 16" id="KW-1133">Transmembrane helix</keyword>
<feature type="signal peptide" evidence="17">
    <location>
        <begin position="1"/>
        <end position="17"/>
    </location>
</feature>
<evidence type="ECO:0000313" key="19">
    <source>
        <dbReference type="EMBL" id="CAL1711032.1"/>
    </source>
</evidence>
<evidence type="ECO:0000256" key="6">
    <source>
        <dbReference type="ARBA" id="ARBA00022692"/>
    </source>
</evidence>
<feature type="chain" id="PRO_5047049744" description="Autophagy-related protein 27" evidence="17">
    <location>
        <begin position="18"/>
        <end position="362"/>
    </location>
</feature>
<dbReference type="Pfam" id="PF09451">
    <property type="entry name" value="ATG27"/>
    <property type="match status" value="1"/>
</dbReference>
<accession>A0ABP1DT93</accession>
<dbReference type="Gene3D" id="2.70.130.10">
    <property type="entry name" value="Mannose-6-phosphate receptor binding domain"/>
    <property type="match status" value="1"/>
</dbReference>
<proteinExistence type="inferred from homology"/>
<dbReference type="InterPro" id="IPR044865">
    <property type="entry name" value="MRH_dom"/>
</dbReference>
<evidence type="ECO:0000256" key="3">
    <source>
        <dbReference type="ARBA" id="ARBA00004614"/>
    </source>
</evidence>
<keyword evidence="12 16" id="KW-0472">Membrane</keyword>
<keyword evidence="14" id="KW-0968">Cytoplasmic vesicle</keyword>
<dbReference type="InterPro" id="IPR009011">
    <property type="entry name" value="Man6P_isomerase_rcpt-bd_dom_sf"/>
</dbReference>
<protein>
    <recommendedName>
        <fullName evidence="5">Autophagy-related protein 27</fullName>
    </recommendedName>
</protein>
<gene>
    <name evidence="19" type="ORF">GFSPODELE1_LOCUS8144</name>
</gene>
<comment type="subcellular location">
    <subcellularLocation>
        <location evidence="2">Cytoplasmic vesicle membrane</location>
        <topology evidence="2">Single-pass type I membrane protein</topology>
    </subcellularLocation>
    <subcellularLocation>
        <location evidence="3">Golgi apparatus membrane</location>
        <topology evidence="3">Single-pass type I membrane protein</topology>
    </subcellularLocation>
    <subcellularLocation>
        <location evidence="1">Mitochondrion membrane</location>
        <topology evidence="1">Single-pass membrane protein</topology>
    </subcellularLocation>
</comment>
<evidence type="ECO:0000256" key="12">
    <source>
        <dbReference type="ARBA" id="ARBA00023136"/>
    </source>
</evidence>
<evidence type="ECO:0000259" key="18">
    <source>
        <dbReference type="PROSITE" id="PS51914"/>
    </source>
</evidence>
<evidence type="ECO:0000256" key="15">
    <source>
        <dbReference type="SAM" id="MobiDB-lite"/>
    </source>
</evidence>
<keyword evidence="9" id="KW-0072">Autophagy</keyword>
<feature type="compositionally biased region" description="Acidic residues" evidence="15">
    <location>
        <begin position="215"/>
        <end position="228"/>
    </location>
</feature>
<evidence type="ECO:0000256" key="9">
    <source>
        <dbReference type="ARBA" id="ARBA00023006"/>
    </source>
</evidence>
<feature type="transmembrane region" description="Helical" evidence="16">
    <location>
        <begin position="253"/>
        <end position="272"/>
    </location>
</feature>
<evidence type="ECO:0000256" key="2">
    <source>
        <dbReference type="ARBA" id="ARBA00004358"/>
    </source>
</evidence>
<name>A0ABP1DT93_9APHY</name>
<keyword evidence="20" id="KW-1185">Reference proteome</keyword>
<dbReference type="SUPFAM" id="SSF50911">
    <property type="entry name" value="Mannose 6-phosphate receptor domain"/>
    <property type="match status" value="1"/>
</dbReference>
<evidence type="ECO:0000256" key="8">
    <source>
        <dbReference type="ARBA" id="ARBA00022989"/>
    </source>
</evidence>